<dbReference type="Proteomes" id="UP000000939">
    <property type="component" value="Chromosome"/>
</dbReference>
<dbReference type="RefSeq" id="WP_013135990.1">
    <property type="nucleotide sequence ID" value="NC_014166.1"/>
</dbReference>
<sequence>MENKIYNNMGSEVAVGFICKPKKLDPNKPIMHFKTQLFICDGERCSKTQKGNDLAGKLRDIIKELELHKGKNRIKISRTNCFGACRFRQVAVTFENTKVNGNLVNNNIWLKNIHKYDESKWKELFLALSTNKELREDLYAQVPMSEIDE</sequence>
<dbReference type="eggNOG" id="COG3411">
    <property type="taxonomic scope" value="Bacteria"/>
</dbReference>
<evidence type="ECO:0000313" key="2">
    <source>
        <dbReference type="Proteomes" id="UP000000939"/>
    </source>
</evidence>
<gene>
    <name evidence="1" type="ordered locus">Arnit_2193</name>
</gene>
<dbReference type="EMBL" id="CP001999">
    <property type="protein sequence ID" value="ADG93845.1"/>
    <property type="molecule type" value="Genomic_DNA"/>
</dbReference>
<evidence type="ECO:0000313" key="1">
    <source>
        <dbReference type="EMBL" id="ADG93845.1"/>
    </source>
</evidence>
<keyword evidence="2" id="KW-1185">Reference proteome</keyword>
<dbReference type="CDD" id="cd02980">
    <property type="entry name" value="TRX_Fd_family"/>
    <property type="match status" value="1"/>
</dbReference>
<dbReference type="KEGG" id="ant:Arnit_2193"/>
<dbReference type="OrthoDB" id="5344153at2"/>
<dbReference type="HOGENOM" id="CLU_1745906_0_0_7"/>
<proteinExistence type="predicted"/>
<dbReference type="STRING" id="572480.Arnit_2193"/>
<name>D5V0N3_ARCNC</name>
<dbReference type="AlphaFoldDB" id="D5V0N3"/>
<dbReference type="Gene3D" id="3.40.30.10">
    <property type="entry name" value="Glutaredoxin"/>
    <property type="match status" value="1"/>
</dbReference>
<organism evidence="1 2">
    <name type="scientific">Arcobacter nitrofigilis (strain ATCC 33309 / DSM 7299 / CCUG 15893 / LMG 7604 / NCTC 12251 / CI)</name>
    <name type="common">Campylobacter nitrofigilis</name>
    <dbReference type="NCBI Taxonomy" id="572480"/>
    <lineage>
        <taxon>Bacteria</taxon>
        <taxon>Pseudomonadati</taxon>
        <taxon>Campylobacterota</taxon>
        <taxon>Epsilonproteobacteria</taxon>
        <taxon>Campylobacterales</taxon>
        <taxon>Arcobacteraceae</taxon>
        <taxon>Arcobacter</taxon>
    </lineage>
</organism>
<reference evidence="1 2" key="1">
    <citation type="journal article" date="2010" name="Stand. Genomic Sci.">
        <title>Complete genome sequence of Arcobacter nitrofigilis type strain (CI).</title>
        <authorList>
            <person name="Pati A."/>
            <person name="Gronow S."/>
            <person name="Lapidus A."/>
            <person name="Copeland A."/>
            <person name="Glavina Del Rio T."/>
            <person name="Nolan M."/>
            <person name="Lucas S."/>
            <person name="Tice H."/>
            <person name="Cheng J.F."/>
            <person name="Han C."/>
            <person name="Chertkov O."/>
            <person name="Bruce D."/>
            <person name="Tapia R."/>
            <person name="Goodwin L."/>
            <person name="Pitluck S."/>
            <person name="Liolios K."/>
            <person name="Ivanova N."/>
            <person name="Mavromatis K."/>
            <person name="Chen A."/>
            <person name="Palaniappan K."/>
            <person name="Land M."/>
            <person name="Hauser L."/>
            <person name="Chang Y.J."/>
            <person name="Jeffries C.D."/>
            <person name="Detter J.C."/>
            <person name="Rohde M."/>
            <person name="Goker M."/>
            <person name="Bristow J."/>
            <person name="Eisen J.A."/>
            <person name="Markowitz V."/>
            <person name="Hugenholtz P."/>
            <person name="Klenk H.P."/>
            <person name="Kyrpides N.C."/>
        </authorList>
    </citation>
    <scope>NUCLEOTIDE SEQUENCE [LARGE SCALE GENOMIC DNA]</scope>
    <source>
        <strain evidence="2">ATCC 33309 / DSM 7299 / CCUG 15893 / LMG 7604 / NCTC 12251 / CI</strain>
    </source>
</reference>
<accession>D5V0N3</accession>
<protein>
    <submittedName>
        <fullName evidence="1">Cobalamin biosynthesis protein</fullName>
    </submittedName>
</protein>